<dbReference type="EMBL" id="JAHPRE010000072">
    <property type="protein sequence ID" value="MCU4398140.1"/>
    <property type="molecule type" value="Genomic_DNA"/>
</dbReference>
<accession>A0AAW5RFE0</accession>
<evidence type="ECO:0000313" key="3">
    <source>
        <dbReference type="Proteomes" id="UP001208534"/>
    </source>
</evidence>
<dbReference type="SUPFAM" id="SSF52540">
    <property type="entry name" value="P-loop containing nucleoside triphosphate hydrolases"/>
    <property type="match status" value="1"/>
</dbReference>
<dbReference type="Gene3D" id="3.40.50.300">
    <property type="entry name" value="P-loop containing nucleotide triphosphate hydrolases"/>
    <property type="match status" value="1"/>
</dbReference>
<reference evidence="2" key="1">
    <citation type="submission" date="2021-06" db="EMBL/GenBank/DDBJ databases">
        <title>Propagation of a rapidly emergent carbapenem-resistant Acinetobacter baumannii lineage by various extra-hospital transmission networks.</title>
        <authorList>
            <person name="Calix J."/>
        </authorList>
    </citation>
    <scope>NUCLEOTIDE SEQUENCE</scope>
    <source>
        <strain evidence="2">WU_MDCI_Aw63</strain>
    </source>
</reference>
<dbReference type="Proteomes" id="UP001208534">
    <property type="component" value="Unassembled WGS sequence"/>
</dbReference>
<dbReference type="InterPro" id="IPR052934">
    <property type="entry name" value="Methyl-DNA_Rec/Restrict_Enz"/>
</dbReference>
<evidence type="ECO:0000313" key="2">
    <source>
        <dbReference type="EMBL" id="MCU4398140.1"/>
    </source>
</evidence>
<gene>
    <name evidence="2" type="ORF">KTH64_14570</name>
</gene>
<dbReference type="InterPro" id="IPR027417">
    <property type="entry name" value="P-loop_NTPase"/>
</dbReference>
<proteinExistence type="predicted"/>
<dbReference type="InterPro" id="IPR011704">
    <property type="entry name" value="ATPase_dyneun-rel_AAA"/>
</dbReference>
<dbReference type="PANTHER" id="PTHR37291:SF1">
    <property type="entry name" value="TYPE IV METHYL-DIRECTED RESTRICTION ENZYME ECOKMCRB SUBUNIT"/>
    <property type="match status" value="1"/>
</dbReference>
<dbReference type="GO" id="GO:0005524">
    <property type="term" value="F:ATP binding"/>
    <property type="evidence" value="ECO:0007669"/>
    <property type="project" value="InterPro"/>
</dbReference>
<dbReference type="PANTHER" id="PTHR37291">
    <property type="entry name" value="5-METHYLCYTOSINE-SPECIFIC RESTRICTION ENZYME B"/>
    <property type="match status" value="1"/>
</dbReference>
<sequence>MSLNKMETDRDPFVGYWPENYNNIDIIETNMNPSEQIKQPLNRILFGAAGTGKTYHTINHALSIIENKPLEILEQEDRTALKLRFDQYKEQCQIKFVTFHQSFSYEDFVEGIRAETDDNGQLSYDVKAGVFKEICEDAQIEIDAKQNNVSAPIEASINSAIDQLITQAKTEEMIFHTKRGAEIKVSSNSAGTLFALTSTGSNITLSIRHIRNYLKTQSDIIVDQKSYEWAIANSLRSEVEYAKSIEKVKPYVLIIDEINRGNISRIFGELITLIEDSKRQGADDALSVTLPYSKDDFSVPDNVYIIGTMNSSDRSLTGLDIALRRRFTFIEMPPKPEFLTGVEVMGLDIRKLLEVINQRIEVLLDRDHCIGHANFMTLQKDPSLTNLAQIFKQKIIPQLQEYFFDDWSKINMVLNANGMLRSNGIDKSVLFPNVAHESESYFEEQKTWEVVDDVFNSIESFTKIIKH</sequence>
<dbReference type="GO" id="GO:0016887">
    <property type="term" value="F:ATP hydrolysis activity"/>
    <property type="evidence" value="ECO:0007669"/>
    <property type="project" value="InterPro"/>
</dbReference>
<comment type="caution">
    <text evidence="2">The sequence shown here is derived from an EMBL/GenBank/DDBJ whole genome shotgun (WGS) entry which is preliminary data.</text>
</comment>
<evidence type="ECO:0000259" key="1">
    <source>
        <dbReference type="Pfam" id="PF07728"/>
    </source>
</evidence>
<dbReference type="AlphaFoldDB" id="A0AAW5RFE0"/>
<organism evidence="2 3">
    <name type="scientific">Acinetobacter junii</name>
    <dbReference type="NCBI Taxonomy" id="40215"/>
    <lineage>
        <taxon>Bacteria</taxon>
        <taxon>Pseudomonadati</taxon>
        <taxon>Pseudomonadota</taxon>
        <taxon>Gammaproteobacteria</taxon>
        <taxon>Moraxellales</taxon>
        <taxon>Moraxellaceae</taxon>
        <taxon>Acinetobacter</taxon>
    </lineage>
</organism>
<protein>
    <submittedName>
        <fullName evidence="2">AAA family ATPase</fullName>
    </submittedName>
</protein>
<name>A0AAW5RFE0_ACIJU</name>
<dbReference type="Pfam" id="PF07728">
    <property type="entry name" value="AAA_5"/>
    <property type="match status" value="1"/>
</dbReference>
<feature type="domain" description="ATPase dynein-related AAA" evidence="1">
    <location>
        <begin position="240"/>
        <end position="327"/>
    </location>
</feature>